<dbReference type="AlphaFoldDB" id="A0A916R919"/>
<dbReference type="InterPro" id="IPR008775">
    <property type="entry name" value="Phytyl_CoA_dOase-like"/>
</dbReference>
<gene>
    <name evidence="1" type="ORF">GCM10011499_15640</name>
</gene>
<dbReference type="RefSeq" id="WP_127073942.1">
    <property type="nucleotide sequence ID" value="NZ_BMKB01000002.1"/>
</dbReference>
<keyword evidence="1" id="KW-0560">Oxidoreductase</keyword>
<keyword evidence="1" id="KW-0223">Dioxygenase</keyword>
<dbReference type="EMBL" id="BMKB01000002">
    <property type="protein sequence ID" value="GGA46745.1"/>
    <property type="molecule type" value="Genomic_DNA"/>
</dbReference>
<dbReference type="SUPFAM" id="SSF51197">
    <property type="entry name" value="Clavaminate synthase-like"/>
    <property type="match status" value="1"/>
</dbReference>
<dbReference type="PANTHER" id="PTHR40128">
    <property type="entry name" value="EXPRESSED PROTEIN"/>
    <property type="match status" value="1"/>
</dbReference>
<dbReference type="Proteomes" id="UP000596977">
    <property type="component" value="Unassembled WGS sequence"/>
</dbReference>
<sequence length="311" mass="34941">MSKSAYMHEPESSEAFTPLQAGGRVLDCAPTRMGALVPTLPKQPLGDLIEQYKDQGYLWLKGFFDPEMVLAFRGRVLSHLGSAGLIAAGTDPRIGICSPQVGGKADIDRRLMEIVRSAAFESFCTQPELVAFMDAFLGGLSYIHKRKIMRYTRPGSSTFTPAHYDLVYLRGGTHRIVTAWIPIGDIPRRMGGLVYLEGSHAIGVKMEQEFAERAAELSPQERINAFNKHMTEGGWVSKDLPDMAQRFDSRWLVADFEAGDLMLHSPYMIHASTDNQDVENRIRLSTDLRYQDVQSEIDARWSNHWSLDDML</sequence>
<name>A0A916R919_9HYPH</name>
<reference evidence="1 2" key="1">
    <citation type="journal article" date="2014" name="Int. J. Syst. Evol. Microbiol.">
        <title>Complete genome sequence of Corynebacterium casei LMG S-19264T (=DSM 44701T), isolated from a smear-ripened cheese.</title>
        <authorList>
            <consortium name="US DOE Joint Genome Institute (JGI-PGF)"/>
            <person name="Walter F."/>
            <person name="Albersmeier A."/>
            <person name="Kalinowski J."/>
            <person name="Ruckert C."/>
        </authorList>
    </citation>
    <scope>NUCLEOTIDE SEQUENCE [LARGE SCALE GENOMIC DNA]</scope>
    <source>
        <strain evidence="1 2">CGMCC 1.15896</strain>
    </source>
</reference>
<dbReference type="GO" id="GO:0016706">
    <property type="term" value="F:2-oxoglutarate-dependent dioxygenase activity"/>
    <property type="evidence" value="ECO:0007669"/>
    <property type="project" value="UniProtKB-ARBA"/>
</dbReference>
<keyword evidence="2" id="KW-1185">Reference proteome</keyword>
<dbReference type="PANTHER" id="PTHR40128:SF1">
    <property type="entry name" value="PHYTANOYL-COA HYDROXYLASE"/>
    <property type="match status" value="1"/>
</dbReference>
<evidence type="ECO:0000313" key="1">
    <source>
        <dbReference type="EMBL" id="GGA46745.1"/>
    </source>
</evidence>
<dbReference type="Pfam" id="PF05721">
    <property type="entry name" value="PhyH"/>
    <property type="match status" value="1"/>
</dbReference>
<organism evidence="1 2">
    <name type="scientific">Pelagibacterium lentulum</name>
    <dbReference type="NCBI Taxonomy" id="2029865"/>
    <lineage>
        <taxon>Bacteria</taxon>
        <taxon>Pseudomonadati</taxon>
        <taxon>Pseudomonadota</taxon>
        <taxon>Alphaproteobacteria</taxon>
        <taxon>Hyphomicrobiales</taxon>
        <taxon>Devosiaceae</taxon>
        <taxon>Pelagibacterium</taxon>
    </lineage>
</organism>
<protein>
    <submittedName>
        <fullName evidence="1">Phytanoyl-CoA dioxygenase</fullName>
    </submittedName>
</protein>
<accession>A0A916R919</accession>
<evidence type="ECO:0000313" key="2">
    <source>
        <dbReference type="Proteomes" id="UP000596977"/>
    </source>
</evidence>
<dbReference type="OrthoDB" id="183023at2"/>
<dbReference type="Gene3D" id="2.60.120.620">
    <property type="entry name" value="q2cbj1_9rhob like domain"/>
    <property type="match status" value="1"/>
</dbReference>
<comment type="caution">
    <text evidence="1">The sequence shown here is derived from an EMBL/GenBank/DDBJ whole genome shotgun (WGS) entry which is preliminary data.</text>
</comment>
<proteinExistence type="predicted"/>